<dbReference type="Pfam" id="PF13545">
    <property type="entry name" value="HTH_Crp_2"/>
    <property type="match status" value="1"/>
</dbReference>
<feature type="domain" description="HTH crp-type" evidence="5">
    <location>
        <begin position="158"/>
        <end position="233"/>
    </location>
</feature>
<dbReference type="SMART" id="SM00100">
    <property type="entry name" value="cNMP"/>
    <property type="match status" value="1"/>
</dbReference>
<dbReference type="GO" id="GO:0005829">
    <property type="term" value="C:cytosol"/>
    <property type="evidence" value="ECO:0007669"/>
    <property type="project" value="TreeGrafter"/>
</dbReference>
<gene>
    <name evidence="6" type="ORF">FDP22_13485</name>
</gene>
<evidence type="ECO:0000256" key="1">
    <source>
        <dbReference type="ARBA" id="ARBA00023015"/>
    </source>
</evidence>
<dbReference type="SUPFAM" id="SSF46785">
    <property type="entry name" value="Winged helix' DNA-binding domain"/>
    <property type="match status" value="1"/>
</dbReference>
<dbReference type="InterPro" id="IPR036390">
    <property type="entry name" value="WH_DNA-bd_sf"/>
</dbReference>
<dbReference type="PROSITE" id="PS51063">
    <property type="entry name" value="HTH_CRP_2"/>
    <property type="match status" value="1"/>
</dbReference>
<dbReference type="SUPFAM" id="SSF51206">
    <property type="entry name" value="cAMP-binding domain-like"/>
    <property type="match status" value="1"/>
</dbReference>
<dbReference type="PRINTS" id="PR00034">
    <property type="entry name" value="HTHCRP"/>
</dbReference>
<keyword evidence="3" id="KW-0804">Transcription</keyword>
<dbReference type="InterPro" id="IPR018335">
    <property type="entry name" value="Tscrpt_reg_HTH_Crp-type_CS"/>
</dbReference>
<name>A0A5B8FW73_9RHOB</name>
<keyword evidence="1" id="KW-0805">Transcription regulation</keyword>
<evidence type="ECO:0000256" key="2">
    <source>
        <dbReference type="ARBA" id="ARBA00023125"/>
    </source>
</evidence>
<evidence type="ECO:0000259" key="4">
    <source>
        <dbReference type="PROSITE" id="PS50042"/>
    </source>
</evidence>
<dbReference type="Gene3D" id="2.60.120.10">
    <property type="entry name" value="Jelly Rolls"/>
    <property type="match status" value="1"/>
</dbReference>
<protein>
    <submittedName>
        <fullName evidence="6">Cyclic nucleotide-binding domain-containing protein</fullName>
    </submittedName>
</protein>
<dbReference type="Pfam" id="PF00027">
    <property type="entry name" value="cNMP_binding"/>
    <property type="match status" value="1"/>
</dbReference>
<keyword evidence="2" id="KW-0238">DNA-binding</keyword>
<dbReference type="CDD" id="cd00092">
    <property type="entry name" value="HTH_CRP"/>
    <property type="match status" value="1"/>
</dbReference>
<dbReference type="GO" id="GO:0003700">
    <property type="term" value="F:DNA-binding transcription factor activity"/>
    <property type="evidence" value="ECO:0007669"/>
    <property type="project" value="InterPro"/>
</dbReference>
<dbReference type="Proteomes" id="UP000305888">
    <property type="component" value="Chromosome"/>
</dbReference>
<evidence type="ECO:0000313" key="7">
    <source>
        <dbReference type="Proteomes" id="UP000305888"/>
    </source>
</evidence>
<proteinExistence type="predicted"/>
<dbReference type="KEGG" id="ppru:FDP22_13485"/>
<accession>A0A5B8FW73</accession>
<evidence type="ECO:0000313" key="6">
    <source>
        <dbReference type="EMBL" id="QDL92705.1"/>
    </source>
</evidence>
<dbReference type="InterPro" id="IPR050397">
    <property type="entry name" value="Env_Response_Regulators"/>
</dbReference>
<dbReference type="SMART" id="SM00419">
    <property type="entry name" value="HTH_CRP"/>
    <property type="match status" value="1"/>
</dbReference>
<dbReference type="PANTHER" id="PTHR24567:SF75">
    <property type="entry name" value="FUMARATE AND NITRATE REDUCTION REGULATORY PROTEIN"/>
    <property type="match status" value="1"/>
</dbReference>
<dbReference type="NCBIfam" id="NF045989">
    <property type="entry name" value="TransRegFnrLRhodb"/>
    <property type="match status" value="1"/>
</dbReference>
<dbReference type="Gene3D" id="1.10.10.10">
    <property type="entry name" value="Winged helix-like DNA-binding domain superfamily/Winged helix DNA-binding domain"/>
    <property type="match status" value="1"/>
</dbReference>
<feature type="domain" description="Cyclic nucleotide-binding" evidence="4">
    <location>
        <begin position="38"/>
        <end position="144"/>
    </location>
</feature>
<dbReference type="GO" id="GO:0003677">
    <property type="term" value="F:DNA binding"/>
    <property type="evidence" value="ECO:0007669"/>
    <property type="project" value="UniProtKB-KW"/>
</dbReference>
<dbReference type="OrthoDB" id="667966at2"/>
<dbReference type="PROSITE" id="PS50042">
    <property type="entry name" value="CNMP_BINDING_3"/>
    <property type="match status" value="1"/>
</dbReference>
<dbReference type="CDD" id="cd00038">
    <property type="entry name" value="CAP_ED"/>
    <property type="match status" value="1"/>
</dbReference>
<dbReference type="InterPro" id="IPR018490">
    <property type="entry name" value="cNMP-bd_dom_sf"/>
</dbReference>
<keyword evidence="7" id="KW-1185">Reference proteome</keyword>
<dbReference type="PANTHER" id="PTHR24567">
    <property type="entry name" value="CRP FAMILY TRANSCRIPTIONAL REGULATORY PROTEIN"/>
    <property type="match status" value="1"/>
</dbReference>
<dbReference type="InterPro" id="IPR012318">
    <property type="entry name" value="HTH_CRP"/>
</dbReference>
<dbReference type="InterPro" id="IPR014710">
    <property type="entry name" value="RmlC-like_jellyroll"/>
</dbReference>
<evidence type="ECO:0000259" key="5">
    <source>
        <dbReference type="PROSITE" id="PS51063"/>
    </source>
</evidence>
<sequence length="244" mass="26783">MTLHSTNPEGRKPVIRCAACPIADRAVCSYSTARELSLLEAIKTYRTYLPGDEIQATGETAPQVGSVVEGIVSLSRLMADGRRQMVGLLFPGDFLGRATRETAPYDAIAVGQVTLCQFDRRRFETLLRESPALNRRLLDMTLDELDAAREWMVLLGRKTAREKIASFIALTARRSRAPETPEGLHIALPLTREAMADYLGLTIETVSRQIGALKRDGLIILIDARHLVIPDLDALGAEAGDDVV</sequence>
<organism evidence="6 7">
    <name type="scientific">Paroceanicella profunda</name>
    <dbReference type="NCBI Taxonomy" id="2579971"/>
    <lineage>
        <taxon>Bacteria</taxon>
        <taxon>Pseudomonadati</taxon>
        <taxon>Pseudomonadota</taxon>
        <taxon>Alphaproteobacteria</taxon>
        <taxon>Rhodobacterales</taxon>
        <taxon>Paracoccaceae</taxon>
        <taxon>Paroceanicella</taxon>
    </lineage>
</organism>
<dbReference type="InterPro" id="IPR036388">
    <property type="entry name" value="WH-like_DNA-bd_sf"/>
</dbReference>
<dbReference type="RefSeq" id="WP_138574403.1">
    <property type="nucleotide sequence ID" value="NZ_CP040818.1"/>
</dbReference>
<dbReference type="InterPro" id="IPR000595">
    <property type="entry name" value="cNMP-bd_dom"/>
</dbReference>
<dbReference type="PROSITE" id="PS00042">
    <property type="entry name" value="HTH_CRP_1"/>
    <property type="match status" value="1"/>
</dbReference>
<reference evidence="6 7" key="1">
    <citation type="submission" date="2019-06" db="EMBL/GenBank/DDBJ databases">
        <title>Genome sequence of Rhodobacteraceae bacterium D4M1.</title>
        <authorList>
            <person name="Cao J."/>
        </authorList>
    </citation>
    <scope>NUCLEOTIDE SEQUENCE [LARGE SCALE GENOMIC DNA]</scope>
    <source>
        <strain evidence="6 7">D4M1</strain>
    </source>
</reference>
<evidence type="ECO:0000256" key="3">
    <source>
        <dbReference type="ARBA" id="ARBA00023163"/>
    </source>
</evidence>
<dbReference type="AlphaFoldDB" id="A0A5B8FW73"/>
<dbReference type="EMBL" id="CP040818">
    <property type="protein sequence ID" value="QDL92705.1"/>
    <property type="molecule type" value="Genomic_DNA"/>
</dbReference>